<organism evidence="11 12">
    <name type="scientific">Candidatus Muproteobacteria bacterium RBG_16_60_9</name>
    <dbReference type="NCBI Taxonomy" id="1817755"/>
    <lineage>
        <taxon>Bacteria</taxon>
        <taxon>Pseudomonadati</taxon>
        <taxon>Pseudomonadota</taxon>
        <taxon>Candidatus Muproteobacteria</taxon>
    </lineage>
</organism>
<dbReference type="Gene3D" id="3.40.50.300">
    <property type="entry name" value="P-loop containing nucleotide triphosphate hydrolases"/>
    <property type="match status" value="1"/>
</dbReference>
<evidence type="ECO:0000256" key="7">
    <source>
        <dbReference type="ARBA" id="ARBA00034754"/>
    </source>
</evidence>
<keyword evidence="6" id="KW-0239">DNA-directed DNA polymerase</keyword>
<evidence type="ECO:0000256" key="3">
    <source>
        <dbReference type="ARBA" id="ARBA00022679"/>
    </source>
</evidence>
<name>A0A1F6VH63_9PROT</name>
<dbReference type="PANTHER" id="PTHR34388">
    <property type="entry name" value="DNA POLYMERASE III SUBUNIT DELTA"/>
    <property type="match status" value="1"/>
</dbReference>
<dbReference type="Proteomes" id="UP000179076">
    <property type="component" value="Unassembled WGS sequence"/>
</dbReference>
<dbReference type="GO" id="GO:0003887">
    <property type="term" value="F:DNA-directed DNA polymerase activity"/>
    <property type="evidence" value="ECO:0007669"/>
    <property type="project" value="UniProtKB-KW"/>
</dbReference>
<evidence type="ECO:0000256" key="1">
    <source>
        <dbReference type="ARBA" id="ARBA00012417"/>
    </source>
</evidence>
<evidence type="ECO:0000259" key="10">
    <source>
        <dbReference type="Pfam" id="PF14840"/>
    </source>
</evidence>
<comment type="catalytic activity">
    <reaction evidence="8">
        <text>DNA(n) + a 2'-deoxyribonucleoside 5'-triphosphate = DNA(n+1) + diphosphate</text>
        <dbReference type="Rhea" id="RHEA:22508"/>
        <dbReference type="Rhea" id="RHEA-COMP:17339"/>
        <dbReference type="Rhea" id="RHEA-COMP:17340"/>
        <dbReference type="ChEBI" id="CHEBI:33019"/>
        <dbReference type="ChEBI" id="CHEBI:61560"/>
        <dbReference type="ChEBI" id="CHEBI:173112"/>
        <dbReference type="EC" id="2.7.7.7"/>
    </reaction>
</comment>
<comment type="caution">
    <text evidence="11">The sequence shown here is derived from an EMBL/GenBank/DDBJ whole genome shotgun (WGS) entry which is preliminary data.</text>
</comment>
<evidence type="ECO:0000256" key="5">
    <source>
        <dbReference type="ARBA" id="ARBA00022705"/>
    </source>
</evidence>
<evidence type="ECO:0000313" key="12">
    <source>
        <dbReference type="Proteomes" id="UP000179076"/>
    </source>
</evidence>
<dbReference type="InterPro" id="IPR027417">
    <property type="entry name" value="P-loop_NTPase"/>
</dbReference>
<keyword evidence="5" id="KW-0235">DNA replication</keyword>
<accession>A0A1F6VH63</accession>
<dbReference type="GO" id="GO:0009360">
    <property type="term" value="C:DNA polymerase III complex"/>
    <property type="evidence" value="ECO:0007669"/>
    <property type="project" value="InterPro"/>
</dbReference>
<reference evidence="11 12" key="1">
    <citation type="journal article" date="2016" name="Nat. Commun.">
        <title>Thousands of microbial genomes shed light on interconnected biogeochemical processes in an aquifer system.</title>
        <authorList>
            <person name="Anantharaman K."/>
            <person name="Brown C.T."/>
            <person name="Hug L.A."/>
            <person name="Sharon I."/>
            <person name="Castelle C.J."/>
            <person name="Probst A.J."/>
            <person name="Thomas B.C."/>
            <person name="Singh A."/>
            <person name="Wilkins M.J."/>
            <person name="Karaoz U."/>
            <person name="Brodie E.L."/>
            <person name="Williams K.H."/>
            <person name="Hubbard S.S."/>
            <person name="Banfield J.F."/>
        </authorList>
    </citation>
    <scope>NUCLEOTIDE SEQUENCE [LARGE SCALE GENOMIC DNA]</scope>
</reference>
<dbReference type="InterPro" id="IPR008921">
    <property type="entry name" value="DNA_pol3_clamp-load_cplx_C"/>
</dbReference>
<dbReference type="SUPFAM" id="SSF52540">
    <property type="entry name" value="P-loop containing nucleoside triphosphate hydrolases"/>
    <property type="match status" value="1"/>
</dbReference>
<evidence type="ECO:0000313" key="11">
    <source>
        <dbReference type="EMBL" id="OGI68908.1"/>
    </source>
</evidence>
<dbReference type="NCBIfam" id="TIGR01128">
    <property type="entry name" value="holA"/>
    <property type="match status" value="1"/>
</dbReference>
<dbReference type="PANTHER" id="PTHR34388:SF1">
    <property type="entry name" value="DNA POLYMERASE III SUBUNIT DELTA"/>
    <property type="match status" value="1"/>
</dbReference>
<keyword evidence="4" id="KW-0548">Nucleotidyltransferase</keyword>
<dbReference type="AlphaFoldDB" id="A0A1F6VH63"/>
<gene>
    <name evidence="11" type="ORF">A2W18_04720</name>
</gene>
<dbReference type="Pfam" id="PF14840">
    <property type="entry name" value="DNA_pol3_delt_C"/>
    <property type="match status" value="1"/>
</dbReference>
<evidence type="ECO:0000259" key="9">
    <source>
        <dbReference type="Pfam" id="PF06144"/>
    </source>
</evidence>
<dbReference type="InterPro" id="IPR005790">
    <property type="entry name" value="DNA_polIII_delta"/>
</dbReference>
<dbReference type="GO" id="GO:0006261">
    <property type="term" value="P:DNA-templated DNA replication"/>
    <property type="evidence" value="ECO:0007669"/>
    <property type="project" value="TreeGrafter"/>
</dbReference>
<proteinExistence type="inferred from homology"/>
<dbReference type="Gene3D" id="1.10.8.60">
    <property type="match status" value="1"/>
</dbReference>
<protein>
    <recommendedName>
        <fullName evidence="2">DNA polymerase III subunit delta</fullName>
        <ecNumber evidence="1">2.7.7.7</ecNumber>
    </recommendedName>
</protein>
<dbReference type="GO" id="GO:0003677">
    <property type="term" value="F:DNA binding"/>
    <property type="evidence" value="ECO:0007669"/>
    <property type="project" value="InterPro"/>
</dbReference>
<feature type="domain" description="DNA polymerase III subunit delta C-terminal" evidence="10">
    <location>
        <begin position="213"/>
        <end position="331"/>
    </location>
</feature>
<dbReference type="Pfam" id="PF06144">
    <property type="entry name" value="DNA_pol3_delta"/>
    <property type="match status" value="1"/>
</dbReference>
<dbReference type="Gene3D" id="1.20.272.10">
    <property type="match status" value="1"/>
</dbReference>
<dbReference type="CDD" id="cd18138">
    <property type="entry name" value="HLD_clamp_pol_III_delta"/>
    <property type="match status" value="1"/>
</dbReference>
<sequence length="342" mass="37403">MQISSEQLIAQLKRKLAPIYFISGDEPLLAQECVDAIRHAAQEAGFNERNVFTVESGFDWSGLYAETRAGSLFAQRRMIELRLPTGKPGEEGGKTLVELCSDPSPDILLLVTTGKLDKAARAAKWAAALDRAGVAVTLYSIEPRQLPTWIERRMRMRGLTPGPGVVDMLAHYTEGNLLACAQEIDKLAMSMSGNVNVDDIAGNLGDNARFSVFALADAALAGDTNGLTRILRALKAEGEAPVLVLWALGREARELARMAQAIASGRNESQVLDEYRVWQRRKPLVHKALARTKLSEWHDLVCAAARADRVAKGRRAGDVWLELESLALALGGMRTNAYRISL</sequence>
<evidence type="ECO:0000256" key="2">
    <source>
        <dbReference type="ARBA" id="ARBA00017703"/>
    </source>
</evidence>
<evidence type="ECO:0000256" key="8">
    <source>
        <dbReference type="ARBA" id="ARBA00049244"/>
    </source>
</evidence>
<feature type="domain" description="DNA polymerase III delta N-terminal" evidence="9">
    <location>
        <begin position="20"/>
        <end position="132"/>
    </location>
</feature>
<dbReference type="InterPro" id="IPR032780">
    <property type="entry name" value="DNA_pol3_delt_C"/>
</dbReference>
<evidence type="ECO:0000256" key="4">
    <source>
        <dbReference type="ARBA" id="ARBA00022695"/>
    </source>
</evidence>
<dbReference type="EC" id="2.7.7.7" evidence="1"/>
<comment type="similarity">
    <text evidence="7">Belongs to the DNA polymerase HolA subunit family.</text>
</comment>
<dbReference type="SUPFAM" id="SSF48019">
    <property type="entry name" value="post-AAA+ oligomerization domain-like"/>
    <property type="match status" value="1"/>
</dbReference>
<evidence type="ECO:0000256" key="6">
    <source>
        <dbReference type="ARBA" id="ARBA00022932"/>
    </source>
</evidence>
<dbReference type="InterPro" id="IPR010372">
    <property type="entry name" value="DNA_pol3_delta_N"/>
</dbReference>
<dbReference type="EMBL" id="MFSP01000033">
    <property type="protein sequence ID" value="OGI68908.1"/>
    <property type="molecule type" value="Genomic_DNA"/>
</dbReference>
<keyword evidence="3" id="KW-0808">Transferase</keyword>